<evidence type="ECO:0008006" key="4">
    <source>
        <dbReference type="Google" id="ProtNLM"/>
    </source>
</evidence>
<sequence>MGRRMKLKTKKSHRWKYLNWLWLPIIGALFYYSLWIFNPLPSDEEMIENFKAHRADFVEAVRRYREYPRSPDKDSSLWFKEGDTLELFKRAGIDSIDARGSWFPNPYSVETAIRHHRDILSGSIHINIINKHKYGELRIQPATTPRIDHPDQGDYRKYYRNTLLFGVIWKDYYFFPEVPYIQDGILFGPINIVGKGFLGSQFHPEKGVSTIQSEERVLPSLNHLPSNWKGFECVYRQIEPQWFIRMCNGRH</sequence>
<keyword evidence="1" id="KW-1133">Transmembrane helix</keyword>
<name>A0A0X8JP15_9BACT</name>
<keyword evidence="1" id="KW-0472">Membrane</keyword>
<keyword evidence="1" id="KW-0812">Transmembrane</keyword>
<evidence type="ECO:0000313" key="2">
    <source>
        <dbReference type="EMBL" id="AMD92246.1"/>
    </source>
</evidence>
<dbReference type="Proteomes" id="UP000063964">
    <property type="component" value="Chromosome"/>
</dbReference>
<reference evidence="3" key="1">
    <citation type="submission" date="2016-02" db="EMBL/GenBank/DDBJ databases">
        <authorList>
            <person name="Holder M.E."/>
            <person name="Ajami N.J."/>
            <person name="Petrosino J.F."/>
        </authorList>
    </citation>
    <scope>NUCLEOTIDE SEQUENCE [LARGE SCALE GENOMIC DNA]</scope>
    <source>
        <strain evidence="3">DSM 12838</strain>
    </source>
</reference>
<dbReference type="KEGG" id="doa:AXF15_03390"/>
<protein>
    <recommendedName>
        <fullName evidence="4">Glutamine amidotransferase domain-containing protein</fullName>
    </recommendedName>
</protein>
<organism evidence="2 3">
    <name type="scientific">Desulfomicrobium orale DSM 12838</name>
    <dbReference type="NCBI Taxonomy" id="888061"/>
    <lineage>
        <taxon>Bacteria</taxon>
        <taxon>Pseudomonadati</taxon>
        <taxon>Thermodesulfobacteriota</taxon>
        <taxon>Desulfovibrionia</taxon>
        <taxon>Desulfovibrionales</taxon>
        <taxon>Desulfomicrobiaceae</taxon>
        <taxon>Desulfomicrobium</taxon>
    </lineage>
</organism>
<feature type="transmembrane region" description="Helical" evidence="1">
    <location>
        <begin position="20"/>
        <end position="37"/>
    </location>
</feature>
<proteinExistence type="predicted"/>
<evidence type="ECO:0000256" key="1">
    <source>
        <dbReference type="SAM" id="Phobius"/>
    </source>
</evidence>
<accession>A0A0X8JP15</accession>
<dbReference type="AlphaFoldDB" id="A0A0X8JP15"/>
<gene>
    <name evidence="2" type="ORF">AXF15_03390</name>
</gene>
<keyword evidence="3" id="KW-1185">Reference proteome</keyword>
<evidence type="ECO:0000313" key="3">
    <source>
        <dbReference type="Proteomes" id="UP000063964"/>
    </source>
</evidence>
<dbReference type="EMBL" id="CP014230">
    <property type="protein sequence ID" value="AMD92246.1"/>
    <property type="molecule type" value="Genomic_DNA"/>
</dbReference>